<dbReference type="AlphaFoldDB" id="A0A9N9EBY0"/>
<reference evidence="2" key="1">
    <citation type="submission" date="2021-06" db="EMBL/GenBank/DDBJ databases">
        <authorList>
            <person name="Kallberg Y."/>
            <person name="Tangrot J."/>
            <person name="Rosling A."/>
        </authorList>
    </citation>
    <scope>NUCLEOTIDE SEQUENCE</scope>
    <source>
        <strain evidence="2">87-6 pot B 2015</strain>
    </source>
</reference>
<accession>A0A9N9EBY0</accession>
<dbReference type="Proteomes" id="UP000789375">
    <property type="component" value="Unassembled WGS sequence"/>
</dbReference>
<organism evidence="2 3">
    <name type="scientific">Funneliformis mosseae</name>
    <name type="common">Endomycorrhizal fungus</name>
    <name type="synonym">Glomus mosseae</name>
    <dbReference type="NCBI Taxonomy" id="27381"/>
    <lineage>
        <taxon>Eukaryota</taxon>
        <taxon>Fungi</taxon>
        <taxon>Fungi incertae sedis</taxon>
        <taxon>Mucoromycota</taxon>
        <taxon>Glomeromycotina</taxon>
        <taxon>Glomeromycetes</taxon>
        <taxon>Glomerales</taxon>
        <taxon>Glomeraceae</taxon>
        <taxon>Funneliformis</taxon>
    </lineage>
</organism>
<protein>
    <submittedName>
        <fullName evidence="2">12088_t:CDS:1</fullName>
    </submittedName>
</protein>
<gene>
    <name evidence="2" type="ORF">FMOSSE_LOCUS12476</name>
</gene>
<feature type="non-terminal residue" evidence="2">
    <location>
        <position position="1"/>
    </location>
</feature>
<keyword evidence="3" id="KW-1185">Reference proteome</keyword>
<proteinExistence type="predicted"/>
<evidence type="ECO:0000256" key="1">
    <source>
        <dbReference type="SAM" id="MobiDB-lite"/>
    </source>
</evidence>
<sequence length="62" mass="7267">ILLVLPRCLDTSTISTLLYNFRIIPILSLLAINVNKNQNKEFDNMNEENNDHDDEFDVITFR</sequence>
<feature type="region of interest" description="Disordered" evidence="1">
    <location>
        <begin position="42"/>
        <end position="62"/>
    </location>
</feature>
<evidence type="ECO:0000313" key="2">
    <source>
        <dbReference type="EMBL" id="CAG8672335.1"/>
    </source>
</evidence>
<name>A0A9N9EBY0_FUNMO</name>
<dbReference type="EMBL" id="CAJVPP010005975">
    <property type="protein sequence ID" value="CAG8672335.1"/>
    <property type="molecule type" value="Genomic_DNA"/>
</dbReference>
<evidence type="ECO:0000313" key="3">
    <source>
        <dbReference type="Proteomes" id="UP000789375"/>
    </source>
</evidence>
<comment type="caution">
    <text evidence="2">The sequence shown here is derived from an EMBL/GenBank/DDBJ whole genome shotgun (WGS) entry which is preliminary data.</text>
</comment>
<feature type="compositionally biased region" description="Acidic residues" evidence="1">
    <location>
        <begin position="44"/>
        <end position="62"/>
    </location>
</feature>